<evidence type="ECO:0000256" key="3">
    <source>
        <dbReference type="SAM" id="MobiDB-lite"/>
    </source>
</evidence>
<dbReference type="RefSeq" id="WP_030353492.1">
    <property type="nucleotide sequence ID" value="NZ_AZSP01000253.1"/>
</dbReference>
<dbReference type="Gene3D" id="3.40.630.30">
    <property type="match status" value="1"/>
</dbReference>
<evidence type="ECO:0000313" key="6">
    <source>
        <dbReference type="Proteomes" id="UP000245992"/>
    </source>
</evidence>
<dbReference type="InterPro" id="IPR016181">
    <property type="entry name" value="Acyl_CoA_acyltransferase"/>
</dbReference>
<keyword evidence="1 5" id="KW-0808">Transferase</keyword>
<evidence type="ECO:0000256" key="2">
    <source>
        <dbReference type="ARBA" id="ARBA00023315"/>
    </source>
</evidence>
<dbReference type="AlphaFoldDB" id="A0A2T7T0B6"/>
<dbReference type="GO" id="GO:0016747">
    <property type="term" value="F:acyltransferase activity, transferring groups other than amino-acyl groups"/>
    <property type="evidence" value="ECO:0007669"/>
    <property type="project" value="InterPro"/>
</dbReference>
<dbReference type="InterPro" id="IPR000182">
    <property type="entry name" value="GNAT_dom"/>
</dbReference>
<dbReference type="Pfam" id="PF00583">
    <property type="entry name" value="Acetyltransf_1"/>
    <property type="match status" value="1"/>
</dbReference>
<sequence length="188" mass="20598">MDHVIRAVQPDEWAKAKDIRLASLQDPAAPVAFLETYEEALEQPDSFWQERAVGSSPRHRTRSGQFIAEAPDGTWSGTVTLLIEEAGDMDFLGATSERAQGHLVGVFVRPEQRGTGLLGALVDAALDWAWSLEEPWLARVRLHVHEGNPRARAAYRKLGFVPTGKSLALEGSPSVAPGRDLELAINRP</sequence>
<dbReference type="CDD" id="cd04301">
    <property type="entry name" value="NAT_SF"/>
    <property type="match status" value="1"/>
</dbReference>
<dbReference type="STRING" id="1440053.GCA_000718095_04489"/>
<evidence type="ECO:0000259" key="4">
    <source>
        <dbReference type="PROSITE" id="PS51186"/>
    </source>
</evidence>
<dbReference type="SUPFAM" id="SSF55729">
    <property type="entry name" value="Acyl-CoA N-acyltransferases (Nat)"/>
    <property type="match status" value="1"/>
</dbReference>
<proteinExistence type="predicted"/>
<comment type="caution">
    <text evidence="5">The sequence shown here is derived from an EMBL/GenBank/DDBJ whole genome shotgun (WGS) entry which is preliminary data.</text>
</comment>
<dbReference type="EMBL" id="AZSP01000253">
    <property type="protein sequence ID" value="PVE08596.1"/>
    <property type="molecule type" value="Genomic_DNA"/>
</dbReference>
<accession>A0A2T7T0B6</accession>
<evidence type="ECO:0000256" key="1">
    <source>
        <dbReference type="ARBA" id="ARBA00022679"/>
    </source>
</evidence>
<reference evidence="5 6" key="1">
    <citation type="submission" date="2013-12" db="EMBL/GenBank/DDBJ databases">
        <title>Annotated genome of Streptomyces scopuliridis.</title>
        <authorList>
            <person name="Olson J.B."/>
        </authorList>
    </citation>
    <scope>NUCLEOTIDE SEQUENCE [LARGE SCALE GENOMIC DNA]</scope>
    <source>
        <strain evidence="5 6">RB72</strain>
    </source>
</reference>
<gene>
    <name evidence="5" type="ORF">Y717_15415</name>
</gene>
<dbReference type="PANTHER" id="PTHR43877">
    <property type="entry name" value="AMINOALKYLPHOSPHONATE N-ACETYLTRANSFERASE-RELATED-RELATED"/>
    <property type="match status" value="1"/>
</dbReference>
<feature type="domain" description="N-acetyltransferase" evidence="4">
    <location>
        <begin position="17"/>
        <end position="188"/>
    </location>
</feature>
<keyword evidence="6" id="KW-1185">Reference proteome</keyword>
<dbReference type="Proteomes" id="UP000245992">
    <property type="component" value="Unassembled WGS sequence"/>
</dbReference>
<keyword evidence="2" id="KW-0012">Acyltransferase</keyword>
<feature type="region of interest" description="Disordered" evidence="3">
    <location>
        <begin position="51"/>
        <end position="71"/>
    </location>
</feature>
<evidence type="ECO:0000313" key="5">
    <source>
        <dbReference type="EMBL" id="PVE08596.1"/>
    </source>
</evidence>
<organism evidence="5 6">
    <name type="scientific">Streptomyces scopuliridis RB72</name>
    <dbReference type="NCBI Taxonomy" id="1440053"/>
    <lineage>
        <taxon>Bacteria</taxon>
        <taxon>Bacillati</taxon>
        <taxon>Actinomycetota</taxon>
        <taxon>Actinomycetes</taxon>
        <taxon>Kitasatosporales</taxon>
        <taxon>Streptomycetaceae</taxon>
        <taxon>Streptomyces</taxon>
    </lineage>
</organism>
<dbReference type="OrthoDB" id="9799092at2"/>
<dbReference type="PROSITE" id="PS51186">
    <property type="entry name" value="GNAT"/>
    <property type="match status" value="1"/>
</dbReference>
<dbReference type="InterPro" id="IPR050832">
    <property type="entry name" value="Bact_Acetyltransf"/>
</dbReference>
<protein>
    <submittedName>
        <fullName evidence="5">Acetyltransferase</fullName>
    </submittedName>
</protein>
<name>A0A2T7T0B6_9ACTN</name>